<feature type="chain" id="PRO_5031478515" description="DUF4398 domain-containing protein" evidence="1">
    <location>
        <begin position="23"/>
        <end position="93"/>
    </location>
</feature>
<keyword evidence="3" id="KW-1185">Reference proteome</keyword>
<proteinExistence type="predicted"/>
<gene>
    <name evidence="2" type="ORF">HNQ64_001343</name>
</gene>
<comment type="caution">
    <text evidence="2">The sequence shown here is derived from an EMBL/GenBank/DDBJ whole genome shotgun (WGS) entry which is preliminary data.</text>
</comment>
<evidence type="ECO:0000256" key="1">
    <source>
        <dbReference type="SAM" id="SignalP"/>
    </source>
</evidence>
<evidence type="ECO:0000313" key="3">
    <source>
        <dbReference type="Proteomes" id="UP000534294"/>
    </source>
</evidence>
<evidence type="ECO:0008006" key="4">
    <source>
        <dbReference type="Google" id="ProtNLM"/>
    </source>
</evidence>
<name>A0A7W8DPN3_9BACT</name>
<protein>
    <recommendedName>
        <fullName evidence="4">DUF4398 domain-containing protein</fullName>
    </recommendedName>
</protein>
<dbReference type="Proteomes" id="UP000534294">
    <property type="component" value="Unassembled WGS sequence"/>
</dbReference>
<dbReference type="AlphaFoldDB" id="A0A7W8DPN3"/>
<accession>A0A7W8DPN3</accession>
<dbReference type="EMBL" id="JACHIF010000002">
    <property type="protein sequence ID" value="MBB5037101.1"/>
    <property type="molecule type" value="Genomic_DNA"/>
</dbReference>
<organism evidence="2 3">
    <name type="scientific">Prosthecobacter dejongeii</name>
    <dbReference type="NCBI Taxonomy" id="48465"/>
    <lineage>
        <taxon>Bacteria</taxon>
        <taxon>Pseudomonadati</taxon>
        <taxon>Verrucomicrobiota</taxon>
        <taxon>Verrucomicrobiia</taxon>
        <taxon>Verrucomicrobiales</taxon>
        <taxon>Verrucomicrobiaceae</taxon>
        <taxon>Prosthecobacter</taxon>
    </lineage>
</organism>
<keyword evidence="1" id="KW-0732">Signal</keyword>
<sequence>MKLKALALLFALATLSTLPSCAPFTKRDAAEYAIIAAEGALDLAKARLVAEAVRPGADPLKIAALQTAVLMAERALEKAKERLASPPVLTSAK</sequence>
<reference evidence="2 3" key="1">
    <citation type="submission" date="2020-08" db="EMBL/GenBank/DDBJ databases">
        <title>Genomic Encyclopedia of Type Strains, Phase IV (KMG-IV): sequencing the most valuable type-strain genomes for metagenomic binning, comparative biology and taxonomic classification.</title>
        <authorList>
            <person name="Goeker M."/>
        </authorList>
    </citation>
    <scope>NUCLEOTIDE SEQUENCE [LARGE SCALE GENOMIC DNA]</scope>
    <source>
        <strain evidence="2 3">DSM 12251</strain>
    </source>
</reference>
<dbReference type="RefSeq" id="WP_184206656.1">
    <property type="nucleotide sequence ID" value="NZ_JACHIF010000002.1"/>
</dbReference>
<feature type="signal peptide" evidence="1">
    <location>
        <begin position="1"/>
        <end position="22"/>
    </location>
</feature>
<evidence type="ECO:0000313" key="2">
    <source>
        <dbReference type="EMBL" id="MBB5037101.1"/>
    </source>
</evidence>